<keyword evidence="2" id="KW-1185">Reference proteome</keyword>
<name>A0A9J6AVM0_SOLCO</name>
<dbReference type="Proteomes" id="UP000824120">
    <property type="component" value="Chromosome 2"/>
</dbReference>
<proteinExistence type="predicted"/>
<dbReference type="OrthoDB" id="1301928at2759"/>
<organism evidence="1 2">
    <name type="scientific">Solanum commersonii</name>
    <name type="common">Commerson's wild potato</name>
    <name type="synonym">Commerson's nightshade</name>
    <dbReference type="NCBI Taxonomy" id="4109"/>
    <lineage>
        <taxon>Eukaryota</taxon>
        <taxon>Viridiplantae</taxon>
        <taxon>Streptophyta</taxon>
        <taxon>Embryophyta</taxon>
        <taxon>Tracheophyta</taxon>
        <taxon>Spermatophyta</taxon>
        <taxon>Magnoliopsida</taxon>
        <taxon>eudicotyledons</taxon>
        <taxon>Gunneridae</taxon>
        <taxon>Pentapetalae</taxon>
        <taxon>asterids</taxon>
        <taxon>lamiids</taxon>
        <taxon>Solanales</taxon>
        <taxon>Solanaceae</taxon>
        <taxon>Solanoideae</taxon>
        <taxon>Solaneae</taxon>
        <taxon>Solanum</taxon>
    </lineage>
</organism>
<evidence type="ECO:0000313" key="2">
    <source>
        <dbReference type="Proteomes" id="UP000824120"/>
    </source>
</evidence>
<evidence type="ECO:0000313" key="1">
    <source>
        <dbReference type="EMBL" id="KAG5628175.1"/>
    </source>
</evidence>
<protein>
    <submittedName>
        <fullName evidence="1">Uncharacterized protein</fullName>
    </submittedName>
</protein>
<reference evidence="1 2" key="1">
    <citation type="submission" date="2020-09" db="EMBL/GenBank/DDBJ databases">
        <title>De no assembly of potato wild relative species, Solanum commersonii.</title>
        <authorList>
            <person name="Cho K."/>
        </authorList>
    </citation>
    <scope>NUCLEOTIDE SEQUENCE [LARGE SCALE GENOMIC DNA]</scope>
    <source>
        <strain evidence="1">LZ3.2</strain>
        <tissue evidence="1">Leaf</tissue>
    </source>
</reference>
<dbReference type="EMBL" id="JACXVP010000002">
    <property type="protein sequence ID" value="KAG5628175.1"/>
    <property type="molecule type" value="Genomic_DNA"/>
</dbReference>
<dbReference type="AlphaFoldDB" id="A0A9J6AVM0"/>
<accession>A0A9J6AVM0</accession>
<comment type="caution">
    <text evidence="1">The sequence shown here is derived from an EMBL/GenBank/DDBJ whole genome shotgun (WGS) entry which is preliminary data.</text>
</comment>
<gene>
    <name evidence="1" type="ORF">H5410_013393</name>
</gene>
<sequence>MANEGTKISAKVRVFFWNEKLNRNQISESEGLCVIIIRRKYKRLRPCPCIVCYPLDSRSYDTYCSTIIRFDLSRLLNKDPFLFSMILSATFLFTPKNIIQMSNEINSELFTKFCQLSQPQPRHPYVIALEISQFDLIDYSSYCSVPSVPPFPHIPSFSSLSTTDYINDPYQKYLGDVLEYMYALREYTGEGGICPAKPPIAEDLPKGLEKIRCSPSTTPVFNDYIRDLMDDTFPVCYEDFKDENERRYNNHGYKSLKQLRVFFMEMSNIYGGRVGKMDLKQSTQRRN</sequence>